<dbReference type="FunFam" id="1.10.601.10:FF:000001">
    <property type="entry name" value="RNA polymerase sigma factor SigA"/>
    <property type="match status" value="1"/>
</dbReference>
<dbReference type="Proteomes" id="UP000050465">
    <property type="component" value="Unassembled WGS sequence"/>
</dbReference>
<feature type="domain" description="RNA polymerase sigma-70" evidence="6">
    <location>
        <begin position="426"/>
        <end position="452"/>
    </location>
</feature>
<evidence type="ECO:0000313" key="7">
    <source>
        <dbReference type="EMBL" id="KPQ36935.1"/>
    </source>
</evidence>
<evidence type="ECO:0000256" key="4">
    <source>
        <dbReference type="ARBA" id="ARBA00023163"/>
    </source>
</evidence>
<dbReference type="InterPro" id="IPR000943">
    <property type="entry name" value="RNA_pol_sigma70"/>
</dbReference>
<dbReference type="InterPro" id="IPR014284">
    <property type="entry name" value="RNA_pol_sigma-70_dom"/>
</dbReference>
<keyword evidence="1" id="KW-0805">Transcription regulation</keyword>
<dbReference type="InterPro" id="IPR036388">
    <property type="entry name" value="WH-like_DNA-bd_sf"/>
</dbReference>
<dbReference type="GO" id="GO:0016987">
    <property type="term" value="F:sigma factor activity"/>
    <property type="evidence" value="ECO:0007669"/>
    <property type="project" value="UniProtKB-KW"/>
</dbReference>
<dbReference type="Pfam" id="PF00140">
    <property type="entry name" value="Sigma70_r1_2"/>
    <property type="match status" value="1"/>
</dbReference>
<evidence type="ECO:0000256" key="3">
    <source>
        <dbReference type="ARBA" id="ARBA00023125"/>
    </source>
</evidence>
<keyword evidence="3" id="KW-0238">DNA-binding</keyword>
<dbReference type="Pfam" id="PF04542">
    <property type="entry name" value="Sigma70_r2"/>
    <property type="match status" value="1"/>
</dbReference>
<dbReference type="GO" id="GO:0003677">
    <property type="term" value="F:DNA binding"/>
    <property type="evidence" value="ECO:0007669"/>
    <property type="project" value="UniProtKB-KW"/>
</dbReference>
<dbReference type="InterPro" id="IPR013324">
    <property type="entry name" value="RNA_pol_sigma_r3/r4-like"/>
</dbReference>
<keyword evidence="2" id="KW-0731">Sigma factor</keyword>
<feature type="region of interest" description="Disordered" evidence="5">
    <location>
        <begin position="112"/>
        <end position="135"/>
    </location>
</feature>
<proteinExistence type="predicted"/>
<evidence type="ECO:0000256" key="1">
    <source>
        <dbReference type="ARBA" id="ARBA00023015"/>
    </source>
</evidence>
<dbReference type="InterPro" id="IPR007627">
    <property type="entry name" value="RNA_pol_sigma70_r2"/>
</dbReference>
<evidence type="ECO:0000256" key="5">
    <source>
        <dbReference type="SAM" id="MobiDB-lite"/>
    </source>
</evidence>
<dbReference type="InterPro" id="IPR017848">
    <property type="entry name" value="RNA_pol_sigma_RpoD/SigA_cyanob"/>
</dbReference>
<dbReference type="NCBIfam" id="TIGR02937">
    <property type="entry name" value="sigma70-ECF"/>
    <property type="match status" value="1"/>
</dbReference>
<dbReference type="Pfam" id="PF04539">
    <property type="entry name" value="Sigma70_r3"/>
    <property type="match status" value="1"/>
</dbReference>
<gene>
    <name evidence="7" type="primary">rpoD</name>
    <name evidence="7" type="ORF">HLUCCA11_03200</name>
</gene>
<organism evidence="7 8">
    <name type="scientific">Phormidesmis priestleyi Ana</name>
    <dbReference type="NCBI Taxonomy" id="1666911"/>
    <lineage>
        <taxon>Bacteria</taxon>
        <taxon>Bacillati</taxon>
        <taxon>Cyanobacteriota</taxon>
        <taxon>Cyanophyceae</taxon>
        <taxon>Leptolyngbyales</taxon>
        <taxon>Leptolyngbyaceae</taxon>
        <taxon>Phormidesmis</taxon>
    </lineage>
</organism>
<dbReference type="Gene3D" id="1.10.10.10">
    <property type="entry name" value="Winged helix-like DNA-binding domain superfamily/Winged helix DNA-binding domain"/>
    <property type="match status" value="2"/>
</dbReference>
<dbReference type="PRINTS" id="PR00046">
    <property type="entry name" value="SIGMA70FCT"/>
</dbReference>
<dbReference type="PATRIC" id="fig|1666911.3.peg.3482"/>
<accession>A0A0P8A1V1</accession>
<evidence type="ECO:0000313" key="8">
    <source>
        <dbReference type="Proteomes" id="UP000050465"/>
    </source>
</evidence>
<dbReference type="GO" id="GO:0006352">
    <property type="term" value="P:DNA-templated transcription initiation"/>
    <property type="evidence" value="ECO:0007669"/>
    <property type="project" value="InterPro"/>
</dbReference>
<dbReference type="Pfam" id="PF04545">
    <property type="entry name" value="Sigma70_r4"/>
    <property type="match status" value="1"/>
</dbReference>
<dbReference type="PANTHER" id="PTHR30603">
    <property type="entry name" value="RNA POLYMERASE SIGMA FACTOR RPO"/>
    <property type="match status" value="1"/>
</dbReference>
<keyword evidence="4" id="KW-0804">Transcription</keyword>
<dbReference type="InterPro" id="IPR007624">
    <property type="entry name" value="RNA_pol_sigma70_r3"/>
</dbReference>
<dbReference type="InterPro" id="IPR050239">
    <property type="entry name" value="Sigma-70_RNA_pol_init_factors"/>
</dbReference>
<dbReference type="AlphaFoldDB" id="A0A0P8A1V1"/>
<feature type="compositionally biased region" description="Acidic residues" evidence="5">
    <location>
        <begin position="112"/>
        <end position="129"/>
    </location>
</feature>
<dbReference type="InterPro" id="IPR007630">
    <property type="entry name" value="RNA_pol_sigma70_r4"/>
</dbReference>
<dbReference type="STRING" id="1666911.HLUCCA11_03200"/>
<sequence length="466" mass="52911">MQDFVPICRHDVNLILNMTAPYNPNINHSLSSLSGTPASRAMTVQAKLANAAPIRPAIKTDRAIAGVYASASTLLKNHTVEADDLEANTIEDDDAFAGVEADAEEALALEEGDLDSDLDSDAPDDDVSDDLQYSAQYSDPLEATSRYRKSSSDDAIGAFFKEMARYPLLKPEEEIELARQVHIIVELEERSEEMSHQLNRQPTIAELAESFLCTEQQLKQRLHKARAAKRRMIRSNLRLVVSIAKRYLNRGVPFLDLIQEGALGLNRAAEKFDPDKGYKFSTYAYWWIRQGITRTIANDARTIRLPIHIVEKLNKLKKAHRELRKELQRTPTEAEVANALEMTPDQLRVLQQVQRKSLSLNHRVGKGEDTELMELLEDGKSLSPESKISESMMRQEISDVLTEVLTEREKDIIALRYGLTTGETHTLEEVGRIFQLSRERVRQIQTKAMRKLRRPQVASRLKNWLK</sequence>
<dbReference type="Gene3D" id="1.10.601.10">
    <property type="entry name" value="RNA Polymerase Primary Sigma Factor"/>
    <property type="match status" value="1"/>
</dbReference>
<dbReference type="NCBIfam" id="TIGR02997">
    <property type="entry name" value="Sig70-cyanoRpoD"/>
    <property type="match status" value="1"/>
</dbReference>
<dbReference type="EMBL" id="LJZR01000003">
    <property type="protein sequence ID" value="KPQ36935.1"/>
    <property type="molecule type" value="Genomic_DNA"/>
</dbReference>
<dbReference type="CDD" id="cd06171">
    <property type="entry name" value="Sigma70_r4"/>
    <property type="match status" value="1"/>
</dbReference>
<protein>
    <submittedName>
        <fullName evidence="7">RNA polymerase primary sigma factor</fullName>
    </submittedName>
</protein>
<name>A0A0P8A1V1_9CYAN</name>
<evidence type="ECO:0000259" key="6">
    <source>
        <dbReference type="PROSITE" id="PS00716"/>
    </source>
</evidence>
<dbReference type="PROSITE" id="PS00716">
    <property type="entry name" value="SIGMA70_2"/>
    <property type="match status" value="1"/>
</dbReference>
<dbReference type="SUPFAM" id="SSF88946">
    <property type="entry name" value="Sigma2 domain of RNA polymerase sigma factors"/>
    <property type="match status" value="1"/>
</dbReference>
<dbReference type="PANTHER" id="PTHR30603:SF62">
    <property type="entry name" value="RNA POLYMERASE SIGMA FACTOR SIGA"/>
    <property type="match status" value="1"/>
</dbReference>
<evidence type="ECO:0000256" key="2">
    <source>
        <dbReference type="ARBA" id="ARBA00023082"/>
    </source>
</evidence>
<dbReference type="SUPFAM" id="SSF88659">
    <property type="entry name" value="Sigma3 and sigma4 domains of RNA polymerase sigma factors"/>
    <property type="match status" value="2"/>
</dbReference>
<dbReference type="InterPro" id="IPR009042">
    <property type="entry name" value="RNA_pol_sigma70_r1_2"/>
</dbReference>
<comment type="caution">
    <text evidence="7">The sequence shown here is derived from an EMBL/GenBank/DDBJ whole genome shotgun (WGS) entry which is preliminary data.</text>
</comment>
<reference evidence="7 8" key="1">
    <citation type="submission" date="2015-09" db="EMBL/GenBank/DDBJ databases">
        <title>Identification and resolution of microdiversity through metagenomic sequencing of parallel consortia.</title>
        <authorList>
            <person name="Nelson W.C."/>
            <person name="Romine M.F."/>
            <person name="Lindemann S.R."/>
        </authorList>
    </citation>
    <scope>NUCLEOTIDE SEQUENCE [LARGE SCALE GENOMIC DNA]</scope>
    <source>
        <strain evidence="7">Ana</strain>
    </source>
</reference>
<dbReference type="InterPro" id="IPR013325">
    <property type="entry name" value="RNA_pol_sigma_r2"/>
</dbReference>